<gene>
    <name evidence="1" type="ORF">A2V49_02355</name>
</gene>
<sequence length="119" mass="13223">MDMLEKDYIKEYLQKTFCYKCGTSLGSAKLETIAEAPVALIAHAVCPKCQAESMVTITSAGGGASPMLSDLNVTEFKKFMGVKSVTHDELLDLHKVLKRKSLWSLLVKKEKSLEKKQKI</sequence>
<protein>
    <submittedName>
        <fullName evidence="1">Uncharacterized protein</fullName>
    </submittedName>
</protein>
<evidence type="ECO:0000313" key="2">
    <source>
        <dbReference type="Proteomes" id="UP000178615"/>
    </source>
</evidence>
<dbReference type="AlphaFoldDB" id="A0A1F4UK89"/>
<proteinExistence type="predicted"/>
<dbReference type="Proteomes" id="UP000178615">
    <property type="component" value="Unassembled WGS sequence"/>
</dbReference>
<dbReference type="EMBL" id="MEUV01000039">
    <property type="protein sequence ID" value="OGC45398.1"/>
    <property type="molecule type" value="Genomic_DNA"/>
</dbReference>
<name>A0A1F4UK89_UNCKA</name>
<evidence type="ECO:0000313" key="1">
    <source>
        <dbReference type="EMBL" id="OGC45398.1"/>
    </source>
</evidence>
<comment type="caution">
    <text evidence="1">The sequence shown here is derived from an EMBL/GenBank/DDBJ whole genome shotgun (WGS) entry which is preliminary data.</text>
</comment>
<reference evidence="1 2" key="1">
    <citation type="journal article" date="2016" name="Nat. Commun.">
        <title>Thousands of microbial genomes shed light on interconnected biogeochemical processes in an aquifer system.</title>
        <authorList>
            <person name="Anantharaman K."/>
            <person name="Brown C.T."/>
            <person name="Hug L.A."/>
            <person name="Sharon I."/>
            <person name="Castelle C.J."/>
            <person name="Probst A.J."/>
            <person name="Thomas B.C."/>
            <person name="Singh A."/>
            <person name="Wilkins M.J."/>
            <person name="Karaoz U."/>
            <person name="Brodie E.L."/>
            <person name="Williams K.H."/>
            <person name="Hubbard S.S."/>
            <person name="Banfield J.F."/>
        </authorList>
    </citation>
    <scope>NUCLEOTIDE SEQUENCE [LARGE SCALE GENOMIC DNA]</scope>
</reference>
<accession>A0A1F4UK89</accession>
<organism evidence="1 2">
    <name type="scientific">candidate division WWE3 bacterium RBG_19FT_COMBO_34_6</name>
    <dbReference type="NCBI Taxonomy" id="1802612"/>
    <lineage>
        <taxon>Bacteria</taxon>
        <taxon>Katanobacteria</taxon>
    </lineage>
</organism>